<reference evidence="12" key="1">
    <citation type="submission" date="2022-12" db="EMBL/GenBank/DDBJ databases">
        <authorList>
            <person name="Bing R.G."/>
            <person name="Willard D.J."/>
            <person name="Manesh M.J.H."/>
            <person name="Laemthong T."/>
            <person name="Crosby J.R."/>
            <person name="Kelly R.M."/>
        </authorList>
    </citation>
    <scope>NUCLEOTIDE SEQUENCE</scope>
    <source>
        <strain evidence="12">DSM 8990</strain>
    </source>
</reference>
<evidence type="ECO:0000313" key="12">
    <source>
        <dbReference type="EMBL" id="WAM34296.1"/>
    </source>
</evidence>
<dbReference type="PIRSF" id="PIRSF006268">
    <property type="entry name" value="ApbE"/>
    <property type="match status" value="1"/>
</dbReference>
<dbReference type="GO" id="GO:0016740">
    <property type="term" value="F:transferase activity"/>
    <property type="evidence" value="ECO:0007669"/>
    <property type="project" value="UniProtKB-KW"/>
</dbReference>
<evidence type="ECO:0000313" key="13">
    <source>
        <dbReference type="Proteomes" id="UP001164909"/>
    </source>
</evidence>
<evidence type="ECO:0000256" key="7">
    <source>
        <dbReference type="ARBA" id="ARBA00022827"/>
    </source>
</evidence>
<accession>A0ABY7BRP5</accession>
<dbReference type="PANTHER" id="PTHR30040">
    <property type="entry name" value="THIAMINE BIOSYNTHESIS LIPOPROTEIN APBE"/>
    <property type="match status" value="1"/>
</dbReference>
<dbReference type="InterPro" id="IPR003374">
    <property type="entry name" value="ApbE-like_sf"/>
</dbReference>
<dbReference type="Pfam" id="PF02424">
    <property type="entry name" value="ApbE"/>
    <property type="match status" value="1"/>
</dbReference>
<evidence type="ECO:0000256" key="2">
    <source>
        <dbReference type="ARBA" id="ARBA00011955"/>
    </source>
</evidence>
<protein>
    <recommendedName>
        <fullName evidence="3 11">FAD:protein FMN transferase</fullName>
        <ecNumber evidence="2 11">2.7.1.180</ecNumber>
    </recommendedName>
    <alternativeName>
        <fullName evidence="9 11">Flavin transferase</fullName>
    </alternativeName>
</protein>
<evidence type="ECO:0000256" key="3">
    <source>
        <dbReference type="ARBA" id="ARBA00016337"/>
    </source>
</evidence>
<name>A0ABY7BRP5_9FIRM</name>
<evidence type="ECO:0000256" key="8">
    <source>
        <dbReference type="ARBA" id="ARBA00022842"/>
    </source>
</evidence>
<dbReference type="RefSeq" id="WP_241765555.1">
    <property type="nucleotide sequence ID" value="NZ_CP113865.1"/>
</dbReference>
<proteinExistence type="inferred from homology"/>
<dbReference type="EMBL" id="CP113865">
    <property type="protein sequence ID" value="WAM34296.1"/>
    <property type="molecule type" value="Genomic_DNA"/>
</dbReference>
<evidence type="ECO:0000256" key="1">
    <source>
        <dbReference type="ARBA" id="ARBA00001946"/>
    </source>
</evidence>
<dbReference type="EC" id="2.7.1.180" evidence="2 11"/>
<evidence type="ECO:0000256" key="4">
    <source>
        <dbReference type="ARBA" id="ARBA00022630"/>
    </source>
</evidence>
<dbReference type="PANTHER" id="PTHR30040:SF2">
    <property type="entry name" value="FAD:PROTEIN FMN TRANSFERASE"/>
    <property type="match status" value="1"/>
</dbReference>
<comment type="catalytic activity">
    <reaction evidence="10 11">
        <text>L-threonyl-[protein] + FAD = FMN-L-threonyl-[protein] + AMP + H(+)</text>
        <dbReference type="Rhea" id="RHEA:36847"/>
        <dbReference type="Rhea" id="RHEA-COMP:11060"/>
        <dbReference type="Rhea" id="RHEA-COMP:11061"/>
        <dbReference type="ChEBI" id="CHEBI:15378"/>
        <dbReference type="ChEBI" id="CHEBI:30013"/>
        <dbReference type="ChEBI" id="CHEBI:57692"/>
        <dbReference type="ChEBI" id="CHEBI:74257"/>
        <dbReference type="ChEBI" id="CHEBI:456215"/>
        <dbReference type="EC" id="2.7.1.180"/>
    </reaction>
</comment>
<dbReference type="SUPFAM" id="SSF143631">
    <property type="entry name" value="ApbE-like"/>
    <property type="match status" value="1"/>
</dbReference>
<keyword evidence="7 11" id="KW-0274">FAD</keyword>
<keyword evidence="5 11" id="KW-0808">Transferase</keyword>
<evidence type="ECO:0000256" key="5">
    <source>
        <dbReference type="ARBA" id="ARBA00022679"/>
    </source>
</evidence>
<evidence type="ECO:0000256" key="6">
    <source>
        <dbReference type="ARBA" id="ARBA00022723"/>
    </source>
</evidence>
<comment type="similarity">
    <text evidence="11">Belongs to the ApbE family.</text>
</comment>
<dbReference type="Proteomes" id="UP001164909">
    <property type="component" value="Chromosome"/>
</dbReference>
<keyword evidence="8 11" id="KW-0460">Magnesium</keyword>
<organism evidence="12 13">
    <name type="scientific">Caldicellulosiruptor morganii</name>
    <dbReference type="NCBI Taxonomy" id="1387555"/>
    <lineage>
        <taxon>Bacteria</taxon>
        <taxon>Bacillati</taxon>
        <taxon>Bacillota</taxon>
        <taxon>Bacillota incertae sedis</taxon>
        <taxon>Caldicellulosiruptorales</taxon>
        <taxon>Caldicellulosiruptoraceae</taxon>
        <taxon>Caldicellulosiruptor</taxon>
    </lineage>
</organism>
<comment type="cofactor">
    <cofactor evidence="1">
        <name>Mg(2+)</name>
        <dbReference type="ChEBI" id="CHEBI:18420"/>
    </cofactor>
</comment>
<gene>
    <name evidence="12" type="ORF">OTK00_000480</name>
</gene>
<dbReference type="Gene3D" id="3.10.520.10">
    <property type="entry name" value="ApbE-like domains"/>
    <property type="match status" value="1"/>
</dbReference>
<keyword evidence="13" id="KW-1185">Reference proteome</keyword>
<evidence type="ECO:0000256" key="10">
    <source>
        <dbReference type="ARBA" id="ARBA00048540"/>
    </source>
</evidence>
<sequence>MSLAVSFAANKPIVKSFWALGTDIKFKFYEQGFESALEKALKYLFWAESKMSVFNPKSEIAKLNKFGLYFPIKLSPDIYQLIEMAVEHSKMTDGYFDIAVKNLVDLWNNCRHKNQMPDKYQIEKILFSVGSENIRLLSNYRVRLKNATKIDLGGIAKGFIADKIKEIFYHHGINSAIVDLGGHILAIGKKGESLWKVGIQHPSKNRGEIIGIIEVSDTSVVTSASYERYYNIQGKKLSHIISPKTGYPVEDFISSVTVISSNSTFADAMSTALFAMGFKKAINYIQKTRLDAIVITTTREIYLTPNLKEKFICTDDSYRVISTNEVIVL</sequence>
<keyword evidence="4 11" id="KW-0285">Flavoprotein</keyword>
<evidence type="ECO:0000256" key="11">
    <source>
        <dbReference type="PIRNR" id="PIRNR006268"/>
    </source>
</evidence>
<keyword evidence="6 11" id="KW-0479">Metal-binding</keyword>
<evidence type="ECO:0000256" key="9">
    <source>
        <dbReference type="ARBA" id="ARBA00031306"/>
    </source>
</evidence>
<dbReference type="InterPro" id="IPR024932">
    <property type="entry name" value="ApbE"/>
</dbReference>